<evidence type="ECO:0000256" key="4">
    <source>
        <dbReference type="SAM" id="Phobius"/>
    </source>
</evidence>
<dbReference type="InterPro" id="IPR018114">
    <property type="entry name" value="TRYPSIN_HIS"/>
</dbReference>
<dbReference type="InterPro" id="IPR009003">
    <property type="entry name" value="Peptidase_S1_PA"/>
</dbReference>
<dbReference type="PANTHER" id="PTHR24276:SF98">
    <property type="entry name" value="FI18310P1-RELATED"/>
    <property type="match status" value="1"/>
</dbReference>
<reference evidence="6" key="1">
    <citation type="submission" date="2022-07" db="EMBL/GenBank/DDBJ databases">
        <title>Complete genome sequence of Salinispirillum sp. LH10-3-1 capable of multiple carbohydrate inversion isolated from a soda lake.</title>
        <authorList>
            <person name="Liu J."/>
            <person name="Zhai Y."/>
            <person name="Zhang H."/>
            <person name="Yang H."/>
            <person name="Qu J."/>
            <person name="Li J."/>
        </authorList>
    </citation>
    <scope>NUCLEOTIDE SEQUENCE</scope>
    <source>
        <strain evidence="6">LH 10-3-1</strain>
    </source>
</reference>
<evidence type="ECO:0000313" key="6">
    <source>
        <dbReference type="EMBL" id="WLD58818.1"/>
    </source>
</evidence>
<dbReference type="InterPro" id="IPR033116">
    <property type="entry name" value="TRYPSIN_SER"/>
</dbReference>
<keyword evidence="3" id="KW-0378">Hydrolase</keyword>
<sequence>MAMLALMLATTAAAFSFEPKIVNGTPVDYSDPDDPRYIVGVFPDGGICGGSYLGDRKVVTAAHCTEGASRVRVAFTESGQMFQGNGAFGTDVILIDAVVVREHPNYEDTTALNNDVAIVFLEEDAPAYAQPVQIASPQQSLDIIADGSTLTAYGWGTTSSGGFLSAQLLKVDVHANSMAQCRSVYGTSSITTKMICAGAFDNGDSCQGDSGGPLVLNDGGMPYLVGITSFGFGCNDPNVPGVYARASEFTEWIDSLTLGYALIAANVIDARTGNGSLGFGFLIILLGGLLVRRR</sequence>
<dbReference type="SMART" id="SM00020">
    <property type="entry name" value="Tryp_SPc"/>
    <property type="match status" value="1"/>
</dbReference>
<dbReference type="RefSeq" id="WP_304996104.1">
    <property type="nucleotide sequence ID" value="NZ_CP101717.1"/>
</dbReference>
<feature type="transmembrane region" description="Helical" evidence="4">
    <location>
        <begin position="273"/>
        <end position="291"/>
    </location>
</feature>
<evidence type="ECO:0000259" key="5">
    <source>
        <dbReference type="PROSITE" id="PS50240"/>
    </source>
</evidence>
<keyword evidence="3 6" id="KW-0645">Protease</keyword>
<dbReference type="Gene3D" id="2.40.10.10">
    <property type="entry name" value="Trypsin-like serine proteases"/>
    <property type="match status" value="1"/>
</dbReference>
<dbReference type="PROSITE" id="PS50240">
    <property type="entry name" value="TRYPSIN_DOM"/>
    <property type="match status" value="1"/>
</dbReference>
<feature type="domain" description="Peptidase S1" evidence="5">
    <location>
        <begin position="21"/>
        <end position="258"/>
    </location>
</feature>
<name>A0AB38YHF0_9GAMM</name>
<dbReference type="InterPro" id="IPR050430">
    <property type="entry name" value="Peptidase_S1"/>
</dbReference>
<dbReference type="Pfam" id="PF00089">
    <property type="entry name" value="Trypsin"/>
    <property type="match status" value="1"/>
</dbReference>
<protein>
    <submittedName>
        <fullName evidence="6">Serine protease</fullName>
    </submittedName>
</protein>
<accession>A0AB38YHF0</accession>
<dbReference type="AlphaFoldDB" id="A0AB38YHF0"/>
<keyword evidence="4" id="KW-1133">Transmembrane helix</keyword>
<keyword evidence="2" id="KW-1015">Disulfide bond</keyword>
<dbReference type="SUPFAM" id="SSF50494">
    <property type="entry name" value="Trypsin-like serine proteases"/>
    <property type="match status" value="1"/>
</dbReference>
<dbReference type="InterPro" id="IPR001314">
    <property type="entry name" value="Peptidase_S1A"/>
</dbReference>
<keyword evidence="4" id="KW-0472">Membrane</keyword>
<dbReference type="FunFam" id="2.40.10.10:FF:000002">
    <property type="entry name" value="Transmembrane protease serine"/>
    <property type="match status" value="1"/>
</dbReference>
<dbReference type="PROSITE" id="PS00135">
    <property type="entry name" value="TRYPSIN_SER"/>
    <property type="match status" value="1"/>
</dbReference>
<keyword evidence="3" id="KW-0720">Serine protease</keyword>
<keyword evidence="4" id="KW-0812">Transmembrane</keyword>
<evidence type="ECO:0000256" key="2">
    <source>
        <dbReference type="ARBA" id="ARBA00023157"/>
    </source>
</evidence>
<dbReference type="InterPro" id="IPR043504">
    <property type="entry name" value="Peptidase_S1_PA_chymotrypsin"/>
</dbReference>
<comment type="similarity">
    <text evidence="1">Belongs to the peptidase S1 family.</text>
</comment>
<evidence type="ECO:0000256" key="3">
    <source>
        <dbReference type="RuleBase" id="RU363034"/>
    </source>
</evidence>
<organism evidence="6">
    <name type="scientific">Salinispirillum sp. LH 10-3-1</name>
    <dbReference type="NCBI Taxonomy" id="2952525"/>
    <lineage>
        <taxon>Bacteria</taxon>
        <taxon>Pseudomonadati</taxon>
        <taxon>Pseudomonadota</taxon>
        <taxon>Gammaproteobacteria</taxon>
        <taxon>Oceanospirillales</taxon>
        <taxon>Saccharospirillaceae</taxon>
        <taxon>Salinispirillum</taxon>
    </lineage>
</organism>
<dbReference type="PANTHER" id="PTHR24276">
    <property type="entry name" value="POLYSERASE-RELATED"/>
    <property type="match status" value="1"/>
</dbReference>
<evidence type="ECO:0000256" key="1">
    <source>
        <dbReference type="ARBA" id="ARBA00007664"/>
    </source>
</evidence>
<dbReference type="GO" id="GO:0004252">
    <property type="term" value="F:serine-type endopeptidase activity"/>
    <property type="evidence" value="ECO:0007669"/>
    <property type="project" value="InterPro"/>
</dbReference>
<dbReference type="InterPro" id="IPR001254">
    <property type="entry name" value="Trypsin_dom"/>
</dbReference>
<dbReference type="CDD" id="cd00190">
    <property type="entry name" value="Tryp_SPc"/>
    <property type="match status" value="1"/>
</dbReference>
<proteinExistence type="inferred from homology"/>
<gene>
    <name evidence="6" type="ORF">NFC81_03235</name>
</gene>
<dbReference type="EMBL" id="CP101717">
    <property type="protein sequence ID" value="WLD58818.1"/>
    <property type="molecule type" value="Genomic_DNA"/>
</dbReference>
<dbReference type="PROSITE" id="PS00134">
    <property type="entry name" value="TRYPSIN_HIS"/>
    <property type="match status" value="1"/>
</dbReference>
<dbReference type="PRINTS" id="PR00722">
    <property type="entry name" value="CHYMOTRYPSIN"/>
</dbReference>
<dbReference type="GO" id="GO:0006508">
    <property type="term" value="P:proteolysis"/>
    <property type="evidence" value="ECO:0007669"/>
    <property type="project" value="UniProtKB-KW"/>
</dbReference>